<dbReference type="GO" id="GO:0004493">
    <property type="term" value="F:methylmalonyl-CoA epimerase activity"/>
    <property type="evidence" value="ECO:0007669"/>
    <property type="project" value="UniProtKB-EC"/>
</dbReference>
<dbReference type="EC" id="5.1.99.1" evidence="4"/>
<dbReference type="PROSITE" id="PS51819">
    <property type="entry name" value="VOC"/>
    <property type="match status" value="1"/>
</dbReference>
<dbReference type="GO" id="GO:0046872">
    <property type="term" value="F:metal ion binding"/>
    <property type="evidence" value="ECO:0007669"/>
    <property type="project" value="UniProtKB-KW"/>
</dbReference>
<keyword evidence="4" id="KW-0413">Isomerase</keyword>
<dbReference type="Pfam" id="PF13669">
    <property type="entry name" value="Glyoxalase_4"/>
    <property type="match status" value="1"/>
</dbReference>
<evidence type="ECO:0000256" key="1">
    <source>
        <dbReference type="ARBA" id="ARBA00009308"/>
    </source>
</evidence>
<dbReference type="PANTHER" id="PTHR43048">
    <property type="entry name" value="METHYLMALONYL-COA EPIMERASE"/>
    <property type="match status" value="1"/>
</dbReference>
<dbReference type="SUPFAM" id="SSF54593">
    <property type="entry name" value="Glyoxalase/Bleomycin resistance protein/Dihydroxybiphenyl dioxygenase"/>
    <property type="match status" value="1"/>
</dbReference>
<dbReference type="AlphaFoldDB" id="A0A932HZY9"/>
<evidence type="ECO:0000313" key="4">
    <source>
        <dbReference type="EMBL" id="MBI3126891.1"/>
    </source>
</evidence>
<dbReference type="GO" id="GO:0046491">
    <property type="term" value="P:L-methylmalonyl-CoA metabolic process"/>
    <property type="evidence" value="ECO:0007669"/>
    <property type="project" value="TreeGrafter"/>
</dbReference>
<feature type="domain" description="VOC" evidence="3">
    <location>
        <begin position="4"/>
        <end position="131"/>
    </location>
</feature>
<dbReference type="Proteomes" id="UP000782312">
    <property type="component" value="Unassembled WGS sequence"/>
</dbReference>
<dbReference type="InterPro" id="IPR051785">
    <property type="entry name" value="MMCE/EMCE_epimerase"/>
</dbReference>
<comment type="similarity">
    <text evidence="1">Belongs to the methylmalonyl-CoA epimerase family.</text>
</comment>
<evidence type="ECO:0000313" key="5">
    <source>
        <dbReference type="Proteomes" id="UP000782312"/>
    </source>
</evidence>
<keyword evidence="2" id="KW-0479">Metal-binding</keyword>
<comment type="caution">
    <text evidence="4">The sequence shown here is derived from an EMBL/GenBank/DDBJ whole genome shotgun (WGS) entry which is preliminary data.</text>
</comment>
<dbReference type="InterPro" id="IPR037523">
    <property type="entry name" value="VOC_core"/>
</dbReference>
<organism evidence="4 5">
    <name type="scientific">Tectimicrobiota bacterium</name>
    <dbReference type="NCBI Taxonomy" id="2528274"/>
    <lineage>
        <taxon>Bacteria</taxon>
        <taxon>Pseudomonadati</taxon>
        <taxon>Nitrospinota/Tectimicrobiota group</taxon>
        <taxon>Candidatus Tectimicrobiota</taxon>
    </lineage>
</organism>
<reference evidence="4" key="1">
    <citation type="submission" date="2020-07" db="EMBL/GenBank/DDBJ databases">
        <title>Huge and variable diversity of episymbiotic CPR bacteria and DPANN archaea in groundwater ecosystems.</title>
        <authorList>
            <person name="He C.Y."/>
            <person name="Keren R."/>
            <person name="Whittaker M."/>
            <person name="Farag I.F."/>
            <person name="Doudna J."/>
            <person name="Cate J.H.D."/>
            <person name="Banfield J.F."/>
        </authorList>
    </citation>
    <scope>NUCLEOTIDE SEQUENCE</scope>
    <source>
        <strain evidence="4">NC_groundwater_763_Ag_S-0.2um_68_21</strain>
    </source>
</reference>
<protein>
    <submittedName>
        <fullName evidence="4">Methylmalonyl-CoA epimerase</fullName>
        <ecNumber evidence="4">5.1.99.1</ecNumber>
    </submittedName>
</protein>
<dbReference type="EMBL" id="JACPUR010000013">
    <property type="protein sequence ID" value="MBI3126891.1"/>
    <property type="molecule type" value="Genomic_DNA"/>
</dbReference>
<dbReference type="PANTHER" id="PTHR43048:SF3">
    <property type="entry name" value="METHYLMALONYL-COA EPIMERASE, MITOCHONDRIAL"/>
    <property type="match status" value="1"/>
</dbReference>
<proteinExistence type="inferred from homology"/>
<dbReference type="InterPro" id="IPR029068">
    <property type="entry name" value="Glyas_Bleomycin-R_OHBP_Dase"/>
</dbReference>
<sequence>MFNKIHHIGIAVKDMDAAIALYQKMGAKLLAREKSRDGGADLAMMDLGGDLIEPISPLRDDTSLARFIRERGEGLHHVAYDVKNIEGVIAQMKAQGFQMIDEKSRPGFGGHLVAFIQPKSTMGTLWELVEDI</sequence>
<gene>
    <name evidence="4" type="primary">mce</name>
    <name evidence="4" type="ORF">HYZ11_04735</name>
</gene>
<dbReference type="InterPro" id="IPR017515">
    <property type="entry name" value="MeMalonyl-CoA_epimerase"/>
</dbReference>
<dbReference type="NCBIfam" id="TIGR03081">
    <property type="entry name" value="metmalonyl_epim"/>
    <property type="match status" value="1"/>
</dbReference>
<dbReference type="CDD" id="cd07249">
    <property type="entry name" value="MMCE"/>
    <property type="match status" value="1"/>
</dbReference>
<accession>A0A932HZY9</accession>
<evidence type="ECO:0000259" key="3">
    <source>
        <dbReference type="PROSITE" id="PS51819"/>
    </source>
</evidence>
<name>A0A932HZY9_UNCTE</name>
<dbReference type="Gene3D" id="3.10.180.10">
    <property type="entry name" value="2,3-Dihydroxybiphenyl 1,2-Dioxygenase, domain 1"/>
    <property type="match status" value="1"/>
</dbReference>
<evidence type="ECO:0000256" key="2">
    <source>
        <dbReference type="ARBA" id="ARBA00022723"/>
    </source>
</evidence>